<comment type="similarity">
    <text evidence="1 4">Belongs to the DHNA family.</text>
</comment>
<dbReference type="STRING" id="1817867.A3F83_01085"/>
<dbReference type="EC" id="4.1.2.25" evidence="4"/>
<sequence>MTAKIRIKDLALRAVIGLNDWEREKKQDLLVNIELEFEAGTALESDRVENTVDYKAINKNVIDSVESSEFFLLESLAGHVLKIVLENPRVLAATVEVDKPHSLRFTRSVSVVVSARR</sequence>
<dbReference type="InterPro" id="IPR006156">
    <property type="entry name" value="Dihydroneopterin_aldolase"/>
</dbReference>
<dbReference type="Gene3D" id="3.30.1130.10">
    <property type="match status" value="1"/>
</dbReference>
<dbReference type="Proteomes" id="UP000179129">
    <property type="component" value="Unassembled WGS sequence"/>
</dbReference>
<comment type="catalytic activity">
    <reaction evidence="4">
        <text>7,8-dihydroneopterin = 6-hydroxymethyl-7,8-dihydropterin + glycolaldehyde</text>
        <dbReference type="Rhea" id="RHEA:10540"/>
        <dbReference type="ChEBI" id="CHEBI:17001"/>
        <dbReference type="ChEBI" id="CHEBI:17071"/>
        <dbReference type="ChEBI" id="CHEBI:44841"/>
        <dbReference type="EC" id="4.1.2.25"/>
    </reaction>
</comment>
<dbReference type="NCBIfam" id="TIGR00526">
    <property type="entry name" value="folB_dom"/>
    <property type="match status" value="1"/>
</dbReference>
<feature type="domain" description="Dihydroneopterin aldolase/epimerase" evidence="5">
    <location>
        <begin position="5"/>
        <end position="115"/>
    </location>
</feature>
<dbReference type="PANTHER" id="PTHR42844:SF10">
    <property type="entry name" value="DIHYDRONEOPTERIN TRIPHOSPHATE 2'-EPIMERASE"/>
    <property type="match status" value="1"/>
</dbReference>
<evidence type="ECO:0000313" key="7">
    <source>
        <dbReference type="Proteomes" id="UP000179129"/>
    </source>
</evidence>
<dbReference type="GO" id="GO:0046656">
    <property type="term" value="P:folic acid biosynthetic process"/>
    <property type="evidence" value="ECO:0007669"/>
    <property type="project" value="UniProtKB-UniRule"/>
</dbReference>
<evidence type="ECO:0000256" key="1">
    <source>
        <dbReference type="ARBA" id="ARBA00005708"/>
    </source>
</evidence>
<dbReference type="AlphaFoldDB" id="A0A1F5YX07"/>
<evidence type="ECO:0000256" key="4">
    <source>
        <dbReference type="RuleBase" id="RU362079"/>
    </source>
</evidence>
<dbReference type="InterPro" id="IPR043133">
    <property type="entry name" value="GTP-CH-I_C/QueF"/>
</dbReference>
<dbReference type="UniPathway" id="UPA00077">
    <property type="reaction ID" value="UER00154"/>
</dbReference>
<dbReference type="PANTHER" id="PTHR42844">
    <property type="entry name" value="DIHYDRONEOPTERIN ALDOLASE 1-RELATED"/>
    <property type="match status" value="1"/>
</dbReference>
<reference evidence="6 7" key="1">
    <citation type="journal article" date="2016" name="Nat. Commun.">
        <title>Thousands of microbial genomes shed light on interconnected biogeochemical processes in an aquifer system.</title>
        <authorList>
            <person name="Anantharaman K."/>
            <person name="Brown C.T."/>
            <person name="Hug L.A."/>
            <person name="Sharon I."/>
            <person name="Castelle C.J."/>
            <person name="Probst A.J."/>
            <person name="Thomas B.C."/>
            <person name="Singh A."/>
            <person name="Wilkins M.J."/>
            <person name="Karaoz U."/>
            <person name="Brodie E.L."/>
            <person name="Williams K.H."/>
            <person name="Hubbard S.S."/>
            <person name="Banfield J.F."/>
        </authorList>
    </citation>
    <scope>NUCLEOTIDE SEQUENCE [LARGE SCALE GENOMIC DNA]</scope>
</reference>
<accession>A0A1F5YX07</accession>
<dbReference type="NCBIfam" id="TIGR00525">
    <property type="entry name" value="folB"/>
    <property type="match status" value="1"/>
</dbReference>
<comment type="pathway">
    <text evidence="4">Cofactor biosynthesis; tetrahydrofolate biosynthesis; 2-amino-4-hydroxy-6-hydroxymethyl-7,8-dihydropteridine diphosphate from 7,8-dihydroneopterin triphosphate: step 3/4.</text>
</comment>
<protein>
    <recommendedName>
        <fullName evidence="4">7,8-dihydroneopterin aldolase</fullName>
        <ecNumber evidence="4">4.1.2.25</ecNumber>
    </recommendedName>
</protein>
<keyword evidence="2" id="KW-0413">Isomerase</keyword>
<dbReference type="EMBL" id="MFIX01000094">
    <property type="protein sequence ID" value="OGG04730.1"/>
    <property type="molecule type" value="Genomic_DNA"/>
</dbReference>
<evidence type="ECO:0000259" key="5">
    <source>
        <dbReference type="SMART" id="SM00905"/>
    </source>
</evidence>
<dbReference type="GO" id="GO:0005829">
    <property type="term" value="C:cytosol"/>
    <property type="evidence" value="ECO:0007669"/>
    <property type="project" value="TreeGrafter"/>
</dbReference>
<keyword evidence="4" id="KW-0289">Folate biosynthesis</keyword>
<evidence type="ECO:0000313" key="6">
    <source>
        <dbReference type="EMBL" id="OGG04730.1"/>
    </source>
</evidence>
<gene>
    <name evidence="6" type="ORF">A3F83_01085</name>
</gene>
<dbReference type="SMART" id="SM00905">
    <property type="entry name" value="FolB"/>
    <property type="match status" value="1"/>
</dbReference>
<dbReference type="SUPFAM" id="SSF55620">
    <property type="entry name" value="Tetrahydrobiopterin biosynthesis enzymes-like"/>
    <property type="match status" value="1"/>
</dbReference>
<dbReference type="Pfam" id="PF02152">
    <property type="entry name" value="FolB"/>
    <property type="match status" value="1"/>
</dbReference>
<name>A0A1F5YX07_9BACT</name>
<organism evidence="6 7">
    <name type="scientific">Candidatus Glassbacteria bacterium RIFCSPLOWO2_12_FULL_58_11</name>
    <dbReference type="NCBI Taxonomy" id="1817867"/>
    <lineage>
        <taxon>Bacteria</taxon>
        <taxon>Candidatus Glassiibacteriota</taxon>
    </lineage>
</organism>
<comment type="catalytic activity">
    <reaction evidence="3">
        <text>7,8-dihydroneopterin 3'-triphosphate = 7,8-dihydromonapterin 3'-triphosphate</text>
        <dbReference type="Rhea" id="RHEA:28346"/>
        <dbReference type="ChEBI" id="CHEBI:58462"/>
        <dbReference type="ChEBI" id="CHEBI:61186"/>
        <dbReference type="EC" id="5.1.99.7"/>
    </reaction>
</comment>
<comment type="function">
    <text evidence="4">Catalyzes the conversion of 7,8-dihydroneopterin to 6-hydroxymethyl-7,8-dihydropterin.</text>
</comment>
<evidence type="ECO:0000256" key="2">
    <source>
        <dbReference type="ARBA" id="ARBA00023235"/>
    </source>
</evidence>
<keyword evidence="4" id="KW-0456">Lyase</keyword>
<comment type="caution">
    <text evidence="6">The sequence shown here is derived from an EMBL/GenBank/DDBJ whole genome shotgun (WGS) entry which is preliminary data.</text>
</comment>
<dbReference type="GO" id="GO:0008719">
    <property type="term" value="F:dihydroneopterin triphosphate 2'-epimerase activity"/>
    <property type="evidence" value="ECO:0007669"/>
    <property type="project" value="UniProtKB-EC"/>
</dbReference>
<evidence type="ECO:0000256" key="3">
    <source>
        <dbReference type="ARBA" id="ARBA00043806"/>
    </source>
</evidence>
<dbReference type="GO" id="GO:0004150">
    <property type="term" value="F:dihydroneopterin aldolase activity"/>
    <property type="evidence" value="ECO:0007669"/>
    <property type="project" value="UniProtKB-UniRule"/>
</dbReference>
<proteinExistence type="inferred from homology"/>
<dbReference type="InterPro" id="IPR006157">
    <property type="entry name" value="FolB_dom"/>
</dbReference>
<dbReference type="GO" id="GO:0046654">
    <property type="term" value="P:tetrahydrofolate biosynthetic process"/>
    <property type="evidence" value="ECO:0007669"/>
    <property type="project" value="UniProtKB-UniRule"/>
</dbReference>